<evidence type="ECO:0000256" key="2">
    <source>
        <dbReference type="ARBA" id="ARBA00006337"/>
    </source>
</evidence>
<keyword evidence="15" id="KW-1185">Reference proteome</keyword>
<dbReference type="PANTHER" id="PTHR43099:SF5">
    <property type="entry name" value="HLYC_CORC FAMILY TRANSPORTER"/>
    <property type="match status" value="1"/>
</dbReference>
<feature type="transmembrane region" description="Helical" evidence="11">
    <location>
        <begin position="64"/>
        <end position="88"/>
    </location>
</feature>
<evidence type="ECO:0000256" key="3">
    <source>
        <dbReference type="ARBA" id="ARBA00022475"/>
    </source>
</evidence>
<dbReference type="SUPFAM" id="SSF56176">
    <property type="entry name" value="FAD-binding/transporter-associated domain-like"/>
    <property type="match status" value="1"/>
</dbReference>
<dbReference type="InterPro" id="IPR005170">
    <property type="entry name" value="Transptr-assoc_dom"/>
</dbReference>
<proteinExistence type="inferred from homology"/>
<keyword evidence="4 10" id="KW-0812">Transmembrane</keyword>
<dbReference type="FunFam" id="3.10.580.10:FF:000002">
    <property type="entry name" value="Magnesium/cobalt efflux protein CorC"/>
    <property type="match status" value="1"/>
</dbReference>
<gene>
    <name evidence="14" type="ORF">LUCI_2894</name>
</gene>
<dbReference type="Gene3D" id="3.30.465.10">
    <property type="match status" value="1"/>
</dbReference>
<dbReference type="Pfam" id="PF01595">
    <property type="entry name" value="CNNM"/>
    <property type="match status" value="1"/>
</dbReference>
<organism evidence="14 15">
    <name type="scientific">Lucifera butyrica</name>
    <dbReference type="NCBI Taxonomy" id="1351585"/>
    <lineage>
        <taxon>Bacteria</taxon>
        <taxon>Bacillati</taxon>
        <taxon>Bacillota</taxon>
        <taxon>Negativicutes</taxon>
        <taxon>Veillonellales</taxon>
        <taxon>Veillonellaceae</taxon>
        <taxon>Lucifera</taxon>
    </lineage>
</organism>
<reference evidence="14 15" key="1">
    <citation type="submission" date="2018-06" db="EMBL/GenBank/DDBJ databases">
        <authorList>
            <person name="Strepis N."/>
        </authorList>
    </citation>
    <scope>NUCLEOTIDE SEQUENCE [LARGE SCALE GENOMIC DNA]</scope>
    <source>
        <strain evidence="14">LUCI</strain>
    </source>
</reference>
<accession>A0A498R8W6</accession>
<name>A0A498R8W6_9FIRM</name>
<dbReference type="Pfam" id="PF03471">
    <property type="entry name" value="CorC_HlyC"/>
    <property type="match status" value="1"/>
</dbReference>
<dbReference type="SUPFAM" id="SSF54631">
    <property type="entry name" value="CBS-domain pair"/>
    <property type="match status" value="1"/>
</dbReference>
<evidence type="ECO:0000256" key="11">
    <source>
        <dbReference type="SAM" id="Phobius"/>
    </source>
</evidence>
<keyword evidence="3" id="KW-1003">Cell membrane</keyword>
<keyword evidence="8 10" id="KW-0472">Membrane</keyword>
<dbReference type="InterPro" id="IPR016169">
    <property type="entry name" value="FAD-bd_PCMH_sub2"/>
</dbReference>
<dbReference type="Proteomes" id="UP000277811">
    <property type="component" value="Unassembled WGS sequence"/>
</dbReference>
<keyword evidence="6 10" id="KW-1133">Transmembrane helix</keyword>
<keyword evidence="5" id="KW-0677">Repeat</keyword>
<dbReference type="GO" id="GO:0005886">
    <property type="term" value="C:plasma membrane"/>
    <property type="evidence" value="ECO:0007669"/>
    <property type="project" value="UniProtKB-SubCell"/>
</dbReference>
<evidence type="ECO:0000256" key="7">
    <source>
        <dbReference type="ARBA" id="ARBA00023122"/>
    </source>
</evidence>
<dbReference type="InterPro" id="IPR046342">
    <property type="entry name" value="CBS_dom_sf"/>
</dbReference>
<evidence type="ECO:0000259" key="12">
    <source>
        <dbReference type="PROSITE" id="PS51371"/>
    </source>
</evidence>
<dbReference type="AlphaFoldDB" id="A0A498R8W6"/>
<sequence length="439" mass="48487">MDSDPASITKELVMLLILILANGLFAMSEIAIVSSRKARLERLAAEGSAKAKTALELANEPTQLLSTVQVGITLIGIVTGAYGGATLAKPLAAYFKTIPWFEPYSEPVSLAVVIVSITYLSLIIGELVPKRIALNTPEAIAVAIAMPMRFFSRFCFPVVKLLSFSTEILLRLLHIKESGEAPITEEEIKLLIAEGAEYGTVEPAEKDLVERVFRFGDMGVGSLMTPRTQVEWLDLEDPADYNLNVLINSRHSRLPVARENLDNLTGVIHTADVLKHSLAGQKLNWESYIEEPLMIPKSMRAVRLLELFQQTGNHIAVVIDEFGGMTGLVTIYDILEKLVGEIAQEDEADAPDMVQRADGSWLIDGLVAVDDFKDHFSLAELPGEDREHYQTLGGFITSYLNDIPQVADVVEWGDLRLEIMDMDRTRIDKVLVTVLEKIA</sequence>
<dbReference type="FunFam" id="3.30.465.10:FF:000023">
    <property type="entry name" value="Magnesium and cobalt transporter"/>
    <property type="match status" value="1"/>
</dbReference>
<evidence type="ECO:0000256" key="6">
    <source>
        <dbReference type="ARBA" id="ARBA00022989"/>
    </source>
</evidence>
<evidence type="ECO:0000256" key="9">
    <source>
        <dbReference type="PROSITE-ProRule" id="PRU00703"/>
    </source>
</evidence>
<feature type="transmembrane region" description="Helical" evidence="11">
    <location>
        <begin position="12"/>
        <end position="33"/>
    </location>
</feature>
<feature type="domain" description="CBS" evidence="12">
    <location>
        <begin position="288"/>
        <end position="345"/>
    </location>
</feature>
<feature type="domain" description="CBS" evidence="12">
    <location>
        <begin position="224"/>
        <end position="283"/>
    </location>
</feature>
<feature type="domain" description="CNNM transmembrane" evidence="13">
    <location>
        <begin position="4"/>
        <end position="205"/>
    </location>
</feature>
<dbReference type="InterPro" id="IPR002550">
    <property type="entry name" value="CNNM"/>
</dbReference>
<dbReference type="PROSITE" id="PS51846">
    <property type="entry name" value="CNNM"/>
    <property type="match status" value="1"/>
</dbReference>
<evidence type="ECO:0000256" key="8">
    <source>
        <dbReference type="ARBA" id="ARBA00023136"/>
    </source>
</evidence>
<feature type="transmembrane region" description="Helical" evidence="11">
    <location>
        <begin position="108"/>
        <end position="128"/>
    </location>
</feature>
<dbReference type="GO" id="GO:0050660">
    <property type="term" value="F:flavin adenine dinucleotide binding"/>
    <property type="evidence" value="ECO:0007669"/>
    <property type="project" value="InterPro"/>
</dbReference>
<evidence type="ECO:0008006" key="16">
    <source>
        <dbReference type="Google" id="ProtNLM"/>
    </source>
</evidence>
<dbReference type="InterPro" id="IPR036318">
    <property type="entry name" value="FAD-bd_PCMH-like_sf"/>
</dbReference>
<dbReference type="PROSITE" id="PS51371">
    <property type="entry name" value="CBS"/>
    <property type="match status" value="2"/>
</dbReference>
<dbReference type="Gene3D" id="3.10.580.10">
    <property type="entry name" value="CBS-domain"/>
    <property type="match status" value="1"/>
</dbReference>
<evidence type="ECO:0000259" key="13">
    <source>
        <dbReference type="PROSITE" id="PS51846"/>
    </source>
</evidence>
<dbReference type="CDD" id="cd04590">
    <property type="entry name" value="CBS_pair_CorC_HlyC_assoc"/>
    <property type="match status" value="1"/>
</dbReference>
<dbReference type="InterPro" id="IPR051676">
    <property type="entry name" value="UPF0053_domain"/>
</dbReference>
<dbReference type="InterPro" id="IPR000644">
    <property type="entry name" value="CBS_dom"/>
</dbReference>
<comment type="subcellular location">
    <subcellularLocation>
        <location evidence="1">Cell membrane</location>
        <topology evidence="1">Multi-pass membrane protein</topology>
    </subcellularLocation>
</comment>
<dbReference type="RefSeq" id="WP_207857713.1">
    <property type="nucleotide sequence ID" value="NZ_UPPP01000077.1"/>
</dbReference>
<dbReference type="PANTHER" id="PTHR43099">
    <property type="entry name" value="UPF0053 PROTEIN YRKA"/>
    <property type="match status" value="1"/>
</dbReference>
<dbReference type="Pfam" id="PF00571">
    <property type="entry name" value="CBS"/>
    <property type="match status" value="2"/>
</dbReference>
<dbReference type="SMART" id="SM01091">
    <property type="entry name" value="CorC_HlyC"/>
    <property type="match status" value="1"/>
</dbReference>
<evidence type="ECO:0000256" key="4">
    <source>
        <dbReference type="ARBA" id="ARBA00022692"/>
    </source>
</evidence>
<dbReference type="InterPro" id="IPR044751">
    <property type="entry name" value="Ion_transp-like_CBS"/>
</dbReference>
<evidence type="ECO:0000256" key="10">
    <source>
        <dbReference type="PROSITE-ProRule" id="PRU01193"/>
    </source>
</evidence>
<dbReference type="EMBL" id="UPPP01000077">
    <property type="protein sequence ID" value="VBB07629.1"/>
    <property type="molecule type" value="Genomic_DNA"/>
</dbReference>
<evidence type="ECO:0000256" key="1">
    <source>
        <dbReference type="ARBA" id="ARBA00004651"/>
    </source>
</evidence>
<evidence type="ECO:0000313" key="15">
    <source>
        <dbReference type="Proteomes" id="UP000277811"/>
    </source>
</evidence>
<comment type="similarity">
    <text evidence="2">Belongs to the UPF0053 family.</text>
</comment>
<protein>
    <recommendedName>
        <fullName evidence="16">HlyC/CorC family transporter</fullName>
    </recommendedName>
</protein>
<evidence type="ECO:0000313" key="14">
    <source>
        <dbReference type="EMBL" id="VBB07629.1"/>
    </source>
</evidence>
<keyword evidence="7 9" id="KW-0129">CBS domain</keyword>
<evidence type="ECO:0000256" key="5">
    <source>
        <dbReference type="ARBA" id="ARBA00022737"/>
    </source>
</evidence>